<comment type="caution">
    <text evidence="2">The sequence shown here is derived from an EMBL/GenBank/DDBJ whole genome shotgun (WGS) entry which is preliminary data.</text>
</comment>
<feature type="compositionally biased region" description="Polar residues" evidence="1">
    <location>
        <begin position="13"/>
        <end position="25"/>
    </location>
</feature>
<dbReference type="EMBL" id="JAWRVI010000033">
    <property type="protein sequence ID" value="KAK4087245.1"/>
    <property type="molecule type" value="Genomic_DNA"/>
</dbReference>
<sequence length="285" mass="30250">MALTPNAPAESAGTRSHLWTSGPQGSSHYSLVLERLAIEMLGPDRCMASGLVRGWRSAKGKTLVLVWRAVQSVLPGSIVGVPFAWKPTPRRPSVAHCLRCGYLVAFPAVGAVPNDCTTTPYYLRSRDGRGGVQVPVLPANSRSRSPGQMVLGPASKPSRAPHTVPVGVGVGVRVVDGTGAWTWTWAWAVGTSRPTFNSRLPAPAKQGLAFIQRGIGGRGHVQHRHPPSAAKTPSDPNAAKRLPSREHDKGPVALDSVVPLPGDLVRLGRCRVPKLLIAEPARLSC</sequence>
<evidence type="ECO:0000256" key="1">
    <source>
        <dbReference type="SAM" id="MobiDB-lite"/>
    </source>
</evidence>
<reference evidence="2 3" key="1">
    <citation type="journal article" date="2024" name="Microbiol. Resour. Announc.">
        <title>Genome annotations for the ascomycete fungi Trichoderma harzianum, Trichoderma aggressivum, and Purpureocillium lilacinum.</title>
        <authorList>
            <person name="Beijen E.P.W."/>
            <person name="Ohm R.A."/>
        </authorList>
    </citation>
    <scope>NUCLEOTIDE SEQUENCE [LARGE SCALE GENOMIC DNA]</scope>
    <source>
        <strain evidence="2 3">CBS 150709</strain>
    </source>
</reference>
<organism evidence="2 3">
    <name type="scientific">Purpureocillium lilacinum</name>
    <name type="common">Paecilomyces lilacinus</name>
    <dbReference type="NCBI Taxonomy" id="33203"/>
    <lineage>
        <taxon>Eukaryota</taxon>
        <taxon>Fungi</taxon>
        <taxon>Dikarya</taxon>
        <taxon>Ascomycota</taxon>
        <taxon>Pezizomycotina</taxon>
        <taxon>Sordariomycetes</taxon>
        <taxon>Hypocreomycetidae</taxon>
        <taxon>Hypocreales</taxon>
        <taxon>Ophiocordycipitaceae</taxon>
        <taxon>Purpureocillium</taxon>
    </lineage>
</organism>
<feature type="region of interest" description="Disordered" evidence="1">
    <location>
        <begin position="138"/>
        <end position="162"/>
    </location>
</feature>
<gene>
    <name evidence="2" type="ORF">Purlil1_8320</name>
</gene>
<accession>A0ABR0BTA5</accession>
<keyword evidence="3" id="KW-1185">Reference proteome</keyword>
<name>A0ABR0BTA5_PURLI</name>
<evidence type="ECO:0000313" key="3">
    <source>
        <dbReference type="Proteomes" id="UP001287286"/>
    </source>
</evidence>
<evidence type="ECO:0000313" key="2">
    <source>
        <dbReference type="EMBL" id="KAK4087245.1"/>
    </source>
</evidence>
<protein>
    <submittedName>
        <fullName evidence="2">Uncharacterized protein</fullName>
    </submittedName>
</protein>
<proteinExistence type="predicted"/>
<dbReference type="Proteomes" id="UP001287286">
    <property type="component" value="Unassembled WGS sequence"/>
</dbReference>
<feature type="region of interest" description="Disordered" evidence="1">
    <location>
        <begin position="1"/>
        <end position="25"/>
    </location>
</feature>
<feature type="region of interest" description="Disordered" evidence="1">
    <location>
        <begin position="218"/>
        <end position="254"/>
    </location>
</feature>